<dbReference type="PROSITE" id="PS50125">
    <property type="entry name" value="GUANYLATE_CYCLASE_2"/>
    <property type="match status" value="1"/>
</dbReference>
<organism evidence="4 5">
    <name type="scientific">Planktothrix agardhii (strain NIVA-CYA 126/8)</name>
    <dbReference type="NCBI Taxonomy" id="388467"/>
    <lineage>
        <taxon>Bacteria</taxon>
        <taxon>Bacillati</taxon>
        <taxon>Cyanobacteriota</taxon>
        <taxon>Cyanophyceae</taxon>
        <taxon>Oscillatoriophycideae</taxon>
        <taxon>Oscillatoriales</taxon>
        <taxon>Microcoleaceae</taxon>
        <taxon>Planktothrix</taxon>
    </lineage>
</organism>
<proteinExistence type="predicted"/>
<dbReference type="PANTHER" id="PTHR45655">
    <property type="entry name" value="GUANYLATE CYCLASE SOLUBLE SUBUNIT BETA-2"/>
    <property type="match status" value="1"/>
</dbReference>
<dbReference type="Pfam" id="PF00211">
    <property type="entry name" value="Guanylate_cyc"/>
    <property type="match status" value="1"/>
</dbReference>
<dbReference type="STRING" id="388467.A19Y_1943"/>
<keyword evidence="4" id="KW-0456">Lyase</keyword>
<dbReference type="GO" id="GO:0009190">
    <property type="term" value="P:cyclic nucleotide biosynthetic process"/>
    <property type="evidence" value="ECO:0007669"/>
    <property type="project" value="InterPro"/>
</dbReference>
<dbReference type="PROSITE" id="PS50885">
    <property type="entry name" value="HAMP"/>
    <property type="match status" value="1"/>
</dbReference>
<dbReference type="SUPFAM" id="SSF55073">
    <property type="entry name" value="Nucleotide cyclase"/>
    <property type="match status" value="1"/>
</dbReference>
<keyword evidence="1" id="KW-1133">Transmembrane helix</keyword>
<evidence type="ECO:0000313" key="5">
    <source>
        <dbReference type="Proteomes" id="UP000027395"/>
    </source>
</evidence>
<dbReference type="SMART" id="SM00304">
    <property type="entry name" value="HAMP"/>
    <property type="match status" value="1"/>
</dbReference>
<reference evidence="4 5" key="1">
    <citation type="journal article" date="2014" name="Appl. Environ. Microbiol.">
        <title>Elucidation of insertion elements encoded on plasmids and in vitro construction of shuttle vectors from the toxic cyanobacterium Planktothrix.</title>
        <authorList>
            <person name="Christiansen G."/>
            <person name="Goesmann A."/>
            <person name="Kurmayer R."/>
        </authorList>
    </citation>
    <scope>NUCLEOTIDE SEQUENCE [LARGE SCALE GENOMIC DNA]</scope>
    <source>
        <strain evidence="4 5">NIVA-CYA 126/8</strain>
    </source>
</reference>
<name>A0A073CF51_PLAA1</name>
<dbReference type="InterPro" id="IPR029787">
    <property type="entry name" value="Nucleotide_cyclase"/>
</dbReference>
<dbReference type="PATRIC" id="fig|388467.6.peg.1888"/>
<dbReference type="InterPro" id="IPR003660">
    <property type="entry name" value="HAMP_dom"/>
</dbReference>
<evidence type="ECO:0000259" key="3">
    <source>
        <dbReference type="PROSITE" id="PS50885"/>
    </source>
</evidence>
<evidence type="ECO:0000313" key="4">
    <source>
        <dbReference type="EMBL" id="KEI66919.1"/>
    </source>
</evidence>
<dbReference type="HOGENOM" id="CLU_015967_0_0_3"/>
<feature type="transmembrane region" description="Helical" evidence="1">
    <location>
        <begin position="430"/>
        <end position="453"/>
    </location>
</feature>
<feature type="domain" description="Guanylate cyclase" evidence="2">
    <location>
        <begin position="542"/>
        <end position="669"/>
    </location>
</feature>
<dbReference type="EMBL" id="CM002803">
    <property type="protein sequence ID" value="KEI66919.1"/>
    <property type="molecule type" value="Genomic_DNA"/>
</dbReference>
<keyword evidence="1" id="KW-0472">Membrane</keyword>
<dbReference type="Gene3D" id="3.30.450.20">
    <property type="entry name" value="PAS domain"/>
    <property type="match status" value="1"/>
</dbReference>
<dbReference type="GO" id="GO:0016020">
    <property type="term" value="C:membrane"/>
    <property type="evidence" value="ECO:0007669"/>
    <property type="project" value="InterPro"/>
</dbReference>
<dbReference type="Pfam" id="PF00672">
    <property type="entry name" value="HAMP"/>
    <property type="match status" value="1"/>
</dbReference>
<feature type="domain" description="HAMP" evidence="3">
    <location>
        <begin position="450"/>
        <end position="502"/>
    </location>
</feature>
<dbReference type="GO" id="GO:0035556">
    <property type="term" value="P:intracellular signal transduction"/>
    <property type="evidence" value="ECO:0007669"/>
    <property type="project" value="InterPro"/>
</dbReference>
<dbReference type="eggNOG" id="COG5000">
    <property type="taxonomic scope" value="Bacteria"/>
</dbReference>
<dbReference type="eggNOG" id="COG2114">
    <property type="taxonomic scope" value="Bacteria"/>
</dbReference>
<evidence type="ECO:0000259" key="2">
    <source>
        <dbReference type="PROSITE" id="PS50125"/>
    </source>
</evidence>
<dbReference type="CDD" id="cd07302">
    <property type="entry name" value="CHD"/>
    <property type="match status" value="1"/>
</dbReference>
<dbReference type="Proteomes" id="UP000027395">
    <property type="component" value="Chromosome"/>
</dbReference>
<dbReference type="Gene3D" id="1.10.8.500">
    <property type="entry name" value="HAMP domain in histidine kinase"/>
    <property type="match status" value="1"/>
</dbReference>
<protein>
    <submittedName>
        <fullName evidence="4">Putative cyclase</fullName>
        <ecNumber evidence="4">4.6.1.-</ecNumber>
    </submittedName>
</protein>
<keyword evidence="5" id="KW-1185">Reference proteome</keyword>
<keyword evidence="1" id="KW-0812">Transmembrane</keyword>
<dbReference type="EC" id="4.6.1.-" evidence="4"/>
<dbReference type="SMART" id="SM00044">
    <property type="entry name" value="CYCc"/>
    <property type="match status" value="1"/>
</dbReference>
<dbReference type="AlphaFoldDB" id="A0A073CF51"/>
<dbReference type="Gene3D" id="3.30.70.1230">
    <property type="entry name" value="Nucleotide cyclase"/>
    <property type="match status" value="1"/>
</dbReference>
<sequence length="727" mass="81511">MTYSNISSISFLIMRSLTSVSIKSKLIMMLLAVSSCSILVTAYLGYRSGKLNLTHRVFNQLTSVRASKAYQIESYFKNIRNHTQTLSEDPAIIAAMQEFATAYPQLQTINITQSFDPKLIAYYRDKFLPRLTQTEEGSPILESYLPKTIASRHLQYYYIADNPHPVGKKEALDYAKDGSEYSKIHARYHPIFRNIIQKFSYYDMFLIDPQGNIVYTVFKETDFTTNLENGPYQNSNLADLFQKVKEAQSKDYATIIDFQAYAPSYGAPAAFIAAPILNQSELIGVLAFQLPVNEINHVMTGNQHWESDGLGQTGETYLVGRDTLMRSISRFLVQDPKGYAKALRSLGMSEAEINRINQYGTSILQQYVRTEAVADALNGKQGTRTIRDYRNIPVLSSFAPLRIDGLDWVILSEIDISEAYAPIYSFRNQILISATLLMLVITLIAMVLANLFVNPINQLIKGTRKISAGQLDAIVPLETEDEFGELAKSFNKIVRSLQAETLLVEQKNQENEELLLSLFPTSVAKRFQRGNKDMAEELSNVAVLFSDLTGFSKLSSSLSANESVAILNDLFTAFDEVAERYGMEKIKTIGDSYLAVCGLSIPYLDHDKRALDVALEILIIVRRFSHERGLSLNISIGINAGDIIAGIVGRNRCIFDVWGDTINLATALKNACPPGRILVSQTVYRRLQDLYQFEPISEKEVNGKPKLNGWLLKSKHSPIEVESLGIL</sequence>
<dbReference type="InterPro" id="IPR001054">
    <property type="entry name" value="A/G_cyclase"/>
</dbReference>
<evidence type="ECO:0000256" key="1">
    <source>
        <dbReference type="SAM" id="Phobius"/>
    </source>
</evidence>
<dbReference type="CDD" id="cd06225">
    <property type="entry name" value="HAMP"/>
    <property type="match status" value="1"/>
</dbReference>
<dbReference type="PANTHER" id="PTHR45655:SF13">
    <property type="entry name" value="SOLUBLE GUANYLATE CYCLASE GCY-32-RELATED"/>
    <property type="match status" value="1"/>
</dbReference>
<accession>A0A073CF51</accession>
<dbReference type="GO" id="GO:0004016">
    <property type="term" value="F:adenylate cyclase activity"/>
    <property type="evidence" value="ECO:0007669"/>
    <property type="project" value="UniProtKB-ARBA"/>
</dbReference>
<gene>
    <name evidence="4" type="ORF">A19Y_1943</name>
</gene>
<dbReference type="SUPFAM" id="SSF158472">
    <property type="entry name" value="HAMP domain-like"/>
    <property type="match status" value="1"/>
</dbReference>
<feature type="transmembrane region" description="Helical" evidence="1">
    <location>
        <begin position="26"/>
        <end position="46"/>
    </location>
</feature>